<dbReference type="AlphaFoldDB" id="V9W6C6"/>
<dbReference type="PATRIC" id="fig|697284.3.peg.1818"/>
<evidence type="ECO:0000259" key="1">
    <source>
        <dbReference type="Pfam" id="PF00005"/>
    </source>
</evidence>
<dbReference type="InterPro" id="IPR027417">
    <property type="entry name" value="P-loop_NTPase"/>
</dbReference>
<evidence type="ECO:0000313" key="3">
    <source>
        <dbReference type="Proteomes" id="UP000029431"/>
    </source>
</evidence>
<dbReference type="GO" id="GO:0016887">
    <property type="term" value="F:ATP hydrolysis activity"/>
    <property type="evidence" value="ECO:0007669"/>
    <property type="project" value="InterPro"/>
</dbReference>
<feature type="domain" description="ABC transporter" evidence="1">
    <location>
        <begin position="20"/>
        <end position="48"/>
    </location>
</feature>
<dbReference type="Proteomes" id="UP000029431">
    <property type="component" value="Chromosome"/>
</dbReference>
<dbReference type="GO" id="GO:0005524">
    <property type="term" value="F:ATP binding"/>
    <property type="evidence" value="ECO:0007669"/>
    <property type="project" value="InterPro"/>
</dbReference>
<proteinExistence type="predicted"/>
<dbReference type="HOGENOM" id="CLU_2771956_0_0_9"/>
<keyword evidence="3" id="KW-1185">Reference proteome</keyword>
<sequence>MKSGNNQSSCGLKLIYRQFLQWGQKQRIAISRAMLKDAPIVLLDEVTSALRQGIYSQLHEKKLEEKMPN</sequence>
<protein>
    <recommendedName>
        <fullName evidence="1">ABC transporter domain-containing protein</fullName>
    </recommendedName>
</protein>
<dbReference type="Pfam" id="PF00005">
    <property type="entry name" value="ABC_tran"/>
    <property type="match status" value="1"/>
</dbReference>
<dbReference type="KEGG" id="plv:ERIC2_c18990"/>
<organism evidence="2 3">
    <name type="scientific">Paenibacillus larvae subsp. larvae DSM 25430</name>
    <dbReference type="NCBI Taxonomy" id="697284"/>
    <lineage>
        <taxon>Bacteria</taxon>
        <taxon>Bacillati</taxon>
        <taxon>Bacillota</taxon>
        <taxon>Bacilli</taxon>
        <taxon>Bacillales</taxon>
        <taxon>Paenibacillaceae</taxon>
        <taxon>Paenibacillus</taxon>
    </lineage>
</organism>
<name>V9W6C6_9BACL</name>
<dbReference type="Gene3D" id="3.40.50.300">
    <property type="entry name" value="P-loop containing nucleotide triphosphate hydrolases"/>
    <property type="match status" value="1"/>
</dbReference>
<dbReference type="InterPro" id="IPR003439">
    <property type="entry name" value="ABC_transporter-like_ATP-bd"/>
</dbReference>
<reference evidence="2 3" key="1">
    <citation type="journal article" date="2014" name="PLoS ONE">
        <title>How to Kill the Honey Bee Larva: Genomic Potential and Virulence Mechanisms of Paenibacillus larvae.</title>
        <authorList>
            <person name="Djukic M."/>
            <person name="Brzuszkiewicz E."/>
            <person name="Funfhaus A."/>
            <person name="Voss J."/>
            <person name="Gollnow K."/>
            <person name="Poppinga L."/>
            <person name="Liesegang H."/>
            <person name="Garcia-Gonzalez E."/>
            <person name="Genersch E."/>
            <person name="Daniel R."/>
        </authorList>
    </citation>
    <scope>NUCLEOTIDE SEQUENCE [LARGE SCALE GENOMIC DNA]</scope>
    <source>
        <strain evidence="2 3">DSM 25430</strain>
    </source>
</reference>
<accession>V9W6C6</accession>
<gene>
    <name evidence="2" type="ORF">ERIC2_c18990</name>
</gene>
<dbReference type="SUPFAM" id="SSF52540">
    <property type="entry name" value="P-loop containing nucleoside triphosphate hydrolases"/>
    <property type="match status" value="1"/>
</dbReference>
<dbReference type="EMBL" id="CP003355">
    <property type="protein sequence ID" value="AHD05698.1"/>
    <property type="molecule type" value="Genomic_DNA"/>
</dbReference>
<evidence type="ECO:0000313" key="2">
    <source>
        <dbReference type="EMBL" id="AHD05698.1"/>
    </source>
</evidence>